<dbReference type="Proteomes" id="UP000320421">
    <property type="component" value="Chromosome"/>
</dbReference>
<accession>A0A517PSY4</accession>
<sequence length="350" mass="39857">MPKCLRSYGTLTHEVHGLDSLVNELLKYLDELGAPTARPLPDDAAKESLPIFLSQIYDVYRAKVFGRTLVLLISTQAEPPTPSELEKQLTVAERILESPVVFVFQELPSFLRQRLVRRRIPFLVPERQAYLPLALIDLRESPKGGSRVEIKQDVLSAPAQALVLYKIQKKEGNEPWPLNQWGEVLGYSRSTMTRVYRELTSASICAPTSKGRYSLLTFMETSQDLWQAAIPFLESPVRTRERVRVLDETIQLYDAGLTALSHITMMMDSREPVKAMSSGAFRAACEERRIEPTAYPDDDTIQIERWKYAPGLLSPDGINVDHLSLYLSLRDDPDERVQVSLRELLEEVKW</sequence>
<name>A0A517PSY4_9PLAN</name>
<evidence type="ECO:0000313" key="2">
    <source>
        <dbReference type="Proteomes" id="UP000320421"/>
    </source>
</evidence>
<protein>
    <submittedName>
        <fullName evidence="1">Uncharacterized protein</fullName>
    </submittedName>
</protein>
<organism evidence="1 2">
    <name type="scientific">Gimesia chilikensis</name>
    <dbReference type="NCBI Taxonomy" id="2605989"/>
    <lineage>
        <taxon>Bacteria</taxon>
        <taxon>Pseudomonadati</taxon>
        <taxon>Planctomycetota</taxon>
        <taxon>Planctomycetia</taxon>
        <taxon>Planctomycetales</taxon>
        <taxon>Planctomycetaceae</taxon>
        <taxon>Gimesia</taxon>
    </lineage>
</organism>
<dbReference type="AlphaFoldDB" id="A0A517PSY4"/>
<evidence type="ECO:0000313" key="1">
    <source>
        <dbReference type="EMBL" id="QDT22479.1"/>
    </source>
</evidence>
<reference evidence="1 2" key="1">
    <citation type="submission" date="2019-02" db="EMBL/GenBank/DDBJ databases">
        <title>Deep-cultivation of Planctomycetes and their phenomic and genomic characterization uncovers novel biology.</title>
        <authorList>
            <person name="Wiegand S."/>
            <person name="Jogler M."/>
            <person name="Boedeker C."/>
            <person name="Pinto D."/>
            <person name="Vollmers J."/>
            <person name="Rivas-Marin E."/>
            <person name="Kohn T."/>
            <person name="Peeters S.H."/>
            <person name="Heuer A."/>
            <person name="Rast P."/>
            <person name="Oberbeckmann S."/>
            <person name="Bunk B."/>
            <person name="Jeske O."/>
            <person name="Meyerdierks A."/>
            <person name="Storesund J.E."/>
            <person name="Kallscheuer N."/>
            <person name="Luecker S."/>
            <person name="Lage O.M."/>
            <person name="Pohl T."/>
            <person name="Merkel B.J."/>
            <person name="Hornburger P."/>
            <person name="Mueller R.-W."/>
            <person name="Bruemmer F."/>
            <person name="Labrenz M."/>
            <person name="Spormann A.M."/>
            <person name="Op den Camp H."/>
            <person name="Overmann J."/>
            <person name="Amann R."/>
            <person name="Jetten M.S.M."/>
            <person name="Mascher T."/>
            <person name="Medema M.H."/>
            <person name="Devos D.P."/>
            <person name="Kaster A.-K."/>
            <person name="Ovreas L."/>
            <person name="Rohde M."/>
            <person name="Galperin M.Y."/>
            <person name="Jogler C."/>
        </authorList>
    </citation>
    <scope>NUCLEOTIDE SEQUENCE [LARGE SCALE GENOMIC DNA]</scope>
    <source>
        <strain evidence="1 2">HG66A1</strain>
    </source>
</reference>
<keyword evidence="2" id="KW-1185">Reference proteome</keyword>
<proteinExistence type="predicted"/>
<gene>
    <name evidence="1" type="ORF">HG66A1_42870</name>
</gene>
<dbReference type="EMBL" id="CP036266">
    <property type="protein sequence ID" value="QDT22479.1"/>
    <property type="molecule type" value="Genomic_DNA"/>
</dbReference>